<dbReference type="PANTHER" id="PTHR38776:SF1">
    <property type="entry name" value="MLTA-INTERACTING PROTEIN-RELATED"/>
    <property type="match status" value="1"/>
</dbReference>
<name>A0A3B0T0J0_9ZZZZ</name>
<sequence>MRISALTAPLTALSLVLAALGASLQGAAAQSDYDQGGTTNSGSGTGILGTEWTLIAGAGAVYAPDYEGSDDYEFTFRPLVRATWRDMATIGNVTGGYGAEITPFRFDSFSLGFGVAYWGGRDASDNAALAGLGDIGSAVMGTATIANSFALVDARATLLYDFTGDRDGAAVEAGLSAPLITSDNGVDLVAGASATWASENYMANTFGINATQSANSGYAVYDADAGFKDIGASLQASYDVTSQVAVTLRGEVKQLLSDAADSPIVKQQGSATQGSIFAGMTYQF</sequence>
<keyword evidence="3" id="KW-0472">Membrane</keyword>
<comment type="subcellular location">
    <subcellularLocation>
        <location evidence="1">Cell outer membrane</location>
    </subcellularLocation>
</comment>
<dbReference type="InterPro" id="IPR010583">
    <property type="entry name" value="MipA"/>
</dbReference>
<dbReference type="EMBL" id="UOEM01000012">
    <property type="protein sequence ID" value="VAW10390.1"/>
    <property type="molecule type" value="Genomic_DNA"/>
</dbReference>
<keyword evidence="4" id="KW-0998">Cell outer membrane</keyword>
<gene>
    <name evidence="5" type="ORF">MNBD_ALPHA09-2260</name>
</gene>
<evidence type="ECO:0000256" key="2">
    <source>
        <dbReference type="ARBA" id="ARBA00022729"/>
    </source>
</evidence>
<protein>
    <recommendedName>
        <fullName evidence="6">Outer membrane protein V</fullName>
    </recommendedName>
</protein>
<dbReference type="GO" id="GO:0009279">
    <property type="term" value="C:cell outer membrane"/>
    <property type="evidence" value="ECO:0007669"/>
    <property type="project" value="UniProtKB-SubCell"/>
</dbReference>
<evidence type="ECO:0000256" key="4">
    <source>
        <dbReference type="ARBA" id="ARBA00023237"/>
    </source>
</evidence>
<dbReference type="AlphaFoldDB" id="A0A3B0T0J0"/>
<evidence type="ECO:0000313" key="5">
    <source>
        <dbReference type="EMBL" id="VAW10390.1"/>
    </source>
</evidence>
<organism evidence="5">
    <name type="scientific">hydrothermal vent metagenome</name>
    <dbReference type="NCBI Taxonomy" id="652676"/>
    <lineage>
        <taxon>unclassified sequences</taxon>
        <taxon>metagenomes</taxon>
        <taxon>ecological metagenomes</taxon>
    </lineage>
</organism>
<keyword evidence="2" id="KW-0732">Signal</keyword>
<evidence type="ECO:0000256" key="1">
    <source>
        <dbReference type="ARBA" id="ARBA00004442"/>
    </source>
</evidence>
<evidence type="ECO:0000256" key="3">
    <source>
        <dbReference type="ARBA" id="ARBA00023136"/>
    </source>
</evidence>
<accession>A0A3B0T0J0</accession>
<reference evidence="5" key="1">
    <citation type="submission" date="2018-06" db="EMBL/GenBank/DDBJ databases">
        <authorList>
            <person name="Zhirakovskaya E."/>
        </authorList>
    </citation>
    <scope>NUCLEOTIDE SEQUENCE</scope>
</reference>
<dbReference type="PANTHER" id="PTHR38776">
    <property type="entry name" value="MLTA-INTERACTING PROTEIN-RELATED"/>
    <property type="match status" value="1"/>
</dbReference>
<proteinExistence type="predicted"/>
<dbReference type="Pfam" id="PF06629">
    <property type="entry name" value="MipA"/>
    <property type="match status" value="1"/>
</dbReference>
<evidence type="ECO:0008006" key="6">
    <source>
        <dbReference type="Google" id="ProtNLM"/>
    </source>
</evidence>